<dbReference type="EMBL" id="MIHH01000039">
    <property type="protein sequence ID" value="OIQ07632.1"/>
    <property type="molecule type" value="Genomic_DNA"/>
</dbReference>
<evidence type="ECO:0000313" key="5">
    <source>
        <dbReference type="Proteomes" id="UP000182743"/>
    </source>
</evidence>
<dbReference type="KEGG" id="mtho:MOTHE_c04240"/>
<dbReference type="Proteomes" id="UP000322283">
    <property type="component" value="Unassembled WGS sequence"/>
</dbReference>
<organism evidence="2 5">
    <name type="scientific">Neomoorella thermoacetica</name>
    <name type="common">Clostridium thermoaceticum</name>
    <dbReference type="NCBI Taxonomy" id="1525"/>
    <lineage>
        <taxon>Bacteria</taxon>
        <taxon>Bacillati</taxon>
        <taxon>Bacillota</taxon>
        <taxon>Clostridia</taxon>
        <taxon>Neomoorellales</taxon>
        <taxon>Neomoorellaceae</taxon>
        <taxon>Neomoorella</taxon>
    </lineage>
</organism>
<keyword evidence="6" id="KW-1185">Reference proteome</keyword>
<dbReference type="AlphaFoldDB" id="A0A1D7X7P9"/>
<dbReference type="Proteomes" id="UP000094598">
    <property type="component" value="Chromosome"/>
</dbReference>
<dbReference type="EMBL" id="CP017019">
    <property type="protein sequence ID" value="AOQ22939.1"/>
    <property type="molecule type" value="Genomic_DNA"/>
</dbReference>
<accession>A0A1D7X7P9</accession>
<dbReference type="Proteomes" id="UP000182743">
    <property type="component" value="Unassembled WGS sequence"/>
</dbReference>
<evidence type="ECO:0000313" key="2">
    <source>
        <dbReference type="EMBL" id="OIQ07632.1"/>
    </source>
</evidence>
<gene>
    <name evidence="1" type="ORF">Maut_00464</name>
    <name evidence="2" type="ORF">MOOR_27640</name>
    <name evidence="3" type="ORF">MTAT_24250</name>
</gene>
<dbReference type="EMBL" id="VCDX01000010">
    <property type="protein sequence ID" value="TYL10533.1"/>
    <property type="molecule type" value="Genomic_DNA"/>
</dbReference>
<reference evidence="2 5" key="1">
    <citation type="submission" date="2016-08" db="EMBL/GenBank/DDBJ databases">
        <title>Genome-based comparison of Moorella thermoacetic strains.</title>
        <authorList>
            <person name="Poehlein A."/>
            <person name="Bengelsdorf F.R."/>
            <person name="Esser C."/>
            <person name="Duerre P."/>
            <person name="Daniel R."/>
        </authorList>
    </citation>
    <scope>NUCLEOTIDE SEQUENCE [LARGE SCALE GENOMIC DNA]</scope>
    <source>
        <strain evidence="2 5">DSM 11768</strain>
    </source>
</reference>
<dbReference type="OMA" id="DDIIHVV"/>
<evidence type="ECO:0000313" key="1">
    <source>
        <dbReference type="EMBL" id="AOQ22939.1"/>
    </source>
</evidence>
<dbReference type="GeneID" id="45616524"/>
<evidence type="ECO:0000313" key="3">
    <source>
        <dbReference type="EMBL" id="TYL10533.1"/>
    </source>
</evidence>
<dbReference type="PATRIC" id="fig|1525.10.peg.1751"/>
<evidence type="ECO:0000313" key="6">
    <source>
        <dbReference type="Proteomes" id="UP000322283"/>
    </source>
</evidence>
<dbReference type="KEGG" id="mthz:MOTHA_c05140"/>
<name>A0A1D7X7P9_NEOTH</name>
<protein>
    <recommendedName>
        <fullName evidence="7">DUF4352 domain-containing protein</fullName>
    </recommendedName>
</protein>
<reference evidence="3 6" key="3">
    <citation type="submission" date="2019-05" db="EMBL/GenBank/DDBJ databases">
        <title>Genome sequence of Moorella thermoacetica ATCC 33924.</title>
        <authorList>
            <person name="Poehlein A."/>
            <person name="Bengelsdorf F.R."/>
            <person name="Duerre P."/>
            <person name="Daniel R."/>
        </authorList>
    </citation>
    <scope>NUCLEOTIDE SEQUENCE [LARGE SCALE GENOMIC DNA]</scope>
    <source>
        <strain evidence="3 6">ATCC 33924</strain>
    </source>
</reference>
<proteinExistence type="predicted"/>
<sequence length="271" mass="30037">MKSYLTRLIVIIMILGIVMYVAGCSSANTTSTSKATQEVLKNDKLAELTTEPDKFKNYPVELTGKIFTAPEVKDGKTAFQMWGDPQKSEFNVVVYYNGTSNDIKSDNYVKVKGTVKGKFEGSNAFGAKITAVAIMADAVEKVNPVDIIAPAKLKIDVNKAANQKGYSITLQKVEFADNETRVYLAVKNETNNKIYFWEHSAKALQNNKQLDVKMNFDYPRVQPEILPGVVSEGVVVFPALDINAKSATFVFEGSSDDFNIRINPMSFDVSW</sequence>
<dbReference type="RefSeq" id="WP_011392023.1">
    <property type="nucleotide sequence ID" value="NZ_BSDM01000004.1"/>
</dbReference>
<reference evidence="1 4" key="2">
    <citation type="submission" date="2016-08" db="EMBL/GenBank/DDBJ databases">
        <title>Moorella thermoacetica DSM 103132.</title>
        <authorList>
            <person name="Jendresen C.B."/>
            <person name="Redl S.M."/>
            <person name="Jensen T.O."/>
            <person name="Nielsen A.T."/>
        </authorList>
    </citation>
    <scope>NUCLEOTIDE SEQUENCE [LARGE SCALE GENOMIC DNA]</scope>
    <source>
        <strain evidence="1 4">DSM 103132</strain>
    </source>
</reference>
<evidence type="ECO:0008006" key="7">
    <source>
        <dbReference type="Google" id="ProtNLM"/>
    </source>
</evidence>
<evidence type="ECO:0000313" key="4">
    <source>
        <dbReference type="Proteomes" id="UP000094598"/>
    </source>
</evidence>